<protein>
    <submittedName>
        <fullName evidence="1">Uncharacterized protein</fullName>
    </submittedName>
</protein>
<gene>
    <name evidence="1" type="ORF">CYMTET_25513</name>
</gene>
<evidence type="ECO:0000313" key="1">
    <source>
        <dbReference type="EMBL" id="KAK3265833.1"/>
    </source>
</evidence>
<accession>A0AAE0KYU9</accession>
<organism evidence="1 2">
    <name type="scientific">Cymbomonas tetramitiformis</name>
    <dbReference type="NCBI Taxonomy" id="36881"/>
    <lineage>
        <taxon>Eukaryota</taxon>
        <taxon>Viridiplantae</taxon>
        <taxon>Chlorophyta</taxon>
        <taxon>Pyramimonadophyceae</taxon>
        <taxon>Pyramimonadales</taxon>
        <taxon>Pyramimonadaceae</taxon>
        <taxon>Cymbomonas</taxon>
    </lineage>
</organism>
<dbReference type="Proteomes" id="UP001190700">
    <property type="component" value="Unassembled WGS sequence"/>
</dbReference>
<dbReference type="AlphaFoldDB" id="A0AAE0KYU9"/>
<comment type="caution">
    <text evidence="1">The sequence shown here is derived from an EMBL/GenBank/DDBJ whole genome shotgun (WGS) entry which is preliminary data.</text>
</comment>
<reference evidence="1 2" key="1">
    <citation type="journal article" date="2015" name="Genome Biol. Evol.">
        <title>Comparative Genomics of a Bacterivorous Green Alga Reveals Evolutionary Causalities and Consequences of Phago-Mixotrophic Mode of Nutrition.</title>
        <authorList>
            <person name="Burns J.A."/>
            <person name="Paasch A."/>
            <person name="Narechania A."/>
            <person name="Kim E."/>
        </authorList>
    </citation>
    <scope>NUCLEOTIDE SEQUENCE [LARGE SCALE GENOMIC DNA]</scope>
    <source>
        <strain evidence="1 2">PLY_AMNH</strain>
    </source>
</reference>
<dbReference type="EMBL" id="LGRX02013668">
    <property type="protein sequence ID" value="KAK3265833.1"/>
    <property type="molecule type" value="Genomic_DNA"/>
</dbReference>
<proteinExistence type="predicted"/>
<evidence type="ECO:0000313" key="2">
    <source>
        <dbReference type="Proteomes" id="UP001190700"/>
    </source>
</evidence>
<keyword evidence="2" id="KW-1185">Reference proteome</keyword>
<name>A0AAE0KYU9_9CHLO</name>
<sequence length="142" mass="16395">MSPYTGAGQSTAQPGAAFDAGLMMTPQQSFQQQQNFQQQQFFRQQQLQHNWLSSCSSSSNNNNNISWTSSVNGFSSLTNCSRERRGTRKCHLTRRRWDPDPWFPSVLTRLGQQSLNSPFRHRPTLLYPGQHRCSRLLQRFTL</sequence>